<evidence type="ECO:0000259" key="4">
    <source>
        <dbReference type="Pfam" id="PF22456"/>
    </source>
</evidence>
<dbReference type="Proteomes" id="UP000434276">
    <property type="component" value="Unassembled WGS sequence"/>
</dbReference>
<feature type="domain" description="Coenzyme PQQ synthesis protein F-like C-terminal lobe" evidence="4">
    <location>
        <begin position="235"/>
        <end position="332"/>
    </location>
</feature>
<dbReference type="Pfam" id="PF22456">
    <property type="entry name" value="PqqF-like_C_4"/>
    <property type="match status" value="1"/>
</dbReference>
<name>A0A5S9XLW8_ARATH</name>
<dbReference type="SUPFAM" id="SSF63411">
    <property type="entry name" value="LuxS/MPP-like metallohydrolase"/>
    <property type="match status" value="2"/>
</dbReference>
<dbReference type="FunFam" id="3.30.830.10:FF:000028">
    <property type="entry name" value="Insulin-degrading enzyme-like 1 peroxisomal"/>
    <property type="match status" value="1"/>
</dbReference>
<evidence type="ECO:0000256" key="2">
    <source>
        <dbReference type="ARBA" id="ARBA00022723"/>
    </source>
</evidence>
<dbReference type="PANTHER" id="PTHR43690:SF23">
    <property type="entry name" value="INSULIN-DEGRADING ENZYME-LIKE 2"/>
    <property type="match status" value="1"/>
</dbReference>
<dbReference type="AlphaFoldDB" id="A0A5S9XLW8"/>
<dbReference type="EMBL" id="CACSHJ010000089">
    <property type="protein sequence ID" value="CAA0387010.1"/>
    <property type="molecule type" value="Genomic_DNA"/>
</dbReference>
<dbReference type="InterPro" id="IPR054734">
    <property type="entry name" value="PqqF-like_C_4"/>
</dbReference>
<dbReference type="ExpressionAtlas" id="A0A5S9XLW8">
    <property type="expression patterns" value="baseline and differential"/>
</dbReference>
<dbReference type="InterPro" id="IPR050626">
    <property type="entry name" value="Peptidase_M16"/>
</dbReference>
<feature type="domain" description="Peptidase M16 middle/third" evidence="3">
    <location>
        <begin position="27"/>
        <end position="122"/>
    </location>
</feature>
<dbReference type="InterPro" id="IPR011249">
    <property type="entry name" value="Metalloenz_LuxS/M16"/>
</dbReference>
<proteinExistence type="predicted"/>
<organism evidence="5 6">
    <name type="scientific">Arabidopsis thaliana</name>
    <name type="common">Mouse-ear cress</name>
    <dbReference type="NCBI Taxonomy" id="3702"/>
    <lineage>
        <taxon>Eukaryota</taxon>
        <taxon>Viridiplantae</taxon>
        <taxon>Streptophyta</taxon>
        <taxon>Embryophyta</taxon>
        <taxon>Tracheophyta</taxon>
        <taxon>Spermatophyta</taxon>
        <taxon>Magnoliopsida</taxon>
        <taxon>eudicotyledons</taxon>
        <taxon>Gunneridae</taxon>
        <taxon>Pentapetalae</taxon>
        <taxon>rosids</taxon>
        <taxon>malvids</taxon>
        <taxon>Brassicales</taxon>
        <taxon>Brassicaceae</taxon>
        <taxon>Camelineae</taxon>
        <taxon>Arabidopsis</taxon>
    </lineage>
</organism>
<dbReference type="Gene3D" id="3.30.830.10">
    <property type="entry name" value="Metalloenzyme, LuxS/M16 peptidase-like"/>
    <property type="match status" value="2"/>
</dbReference>
<gene>
    <name evidence="5" type="ORF">C24_LOCUS16008</name>
</gene>
<sequence>MTSLLLYIGSLIFLYTVALINLDYVSAYYAQAAGLDYGLSLSDNGFELSLAGFNHKLRILLEAVIQKIAKFEVKPDRFSVIKETVTKAYQNNKFQQPHEQATNYCSLVLQDQIWPWTEELDALSHLEAEDLANFVPLLLSRTFVECYIAGNVEKDEAESMVKHIEDVLFTDSKPICRPLFPSQFLTNRVTELGTGMKHFYYQEGSNSSDENSALVHYIQVHKDEFSMNSKLQLFELIAKQDTFHQLRTIEQLGYITSLSLSNVSGVYGVQFIIQSSVKGPGHIDSRVESLLKDLESKFYNMSDEEFKSNVTNLIDMKLEKDKNLDEESWFYWAEIQTGTLKFNRIDAEVAALRLLKKDELIDFFDEYIKVDAPNKKSLSICVYGNQHLKEMRNDKDKIPSTSIEIEDIVCFRKSQPLYGSLFHKLTQQFNGRVGNLALLTKSVSRIGKIYTVDHSQTLTTLDNDTYYAQVAGLQCGLSLVGFNHKLRIEKLDALSFLKAEDLANFVPMLLSRTFVECYIAGVNIIPVVDIYTNTTFIYQNDILYLNLY</sequence>
<accession>A0A5S9XLW8</accession>
<evidence type="ECO:0000256" key="1">
    <source>
        <dbReference type="ARBA" id="ARBA00001947"/>
    </source>
</evidence>
<dbReference type="Pfam" id="PF16187">
    <property type="entry name" value="Peptidase_M16_M"/>
    <property type="match status" value="1"/>
</dbReference>
<dbReference type="OrthoDB" id="952271at2759"/>
<reference evidence="5 6" key="1">
    <citation type="submission" date="2019-12" db="EMBL/GenBank/DDBJ databases">
        <authorList>
            <person name="Jiao W.-B."/>
            <person name="Schneeberger K."/>
        </authorList>
    </citation>
    <scope>NUCLEOTIDE SEQUENCE [LARGE SCALE GENOMIC DNA]</scope>
    <source>
        <strain evidence="6">cv. C24</strain>
    </source>
</reference>
<evidence type="ECO:0000313" key="6">
    <source>
        <dbReference type="Proteomes" id="UP000434276"/>
    </source>
</evidence>
<dbReference type="PANTHER" id="PTHR43690">
    <property type="entry name" value="NARDILYSIN"/>
    <property type="match status" value="1"/>
</dbReference>
<dbReference type="GO" id="GO:0046872">
    <property type="term" value="F:metal ion binding"/>
    <property type="evidence" value="ECO:0007669"/>
    <property type="project" value="UniProtKB-KW"/>
</dbReference>
<evidence type="ECO:0000313" key="5">
    <source>
        <dbReference type="EMBL" id="CAA0387010.1"/>
    </source>
</evidence>
<keyword evidence="2" id="KW-0479">Metal-binding</keyword>
<evidence type="ECO:0008006" key="7">
    <source>
        <dbReference type="Google" id="ProtNLM"/>
    </source>
</evidence>
<dbReference type="InterPro" id="IPR032632">
    <property type="entry name" value="Peptidase_M16_M"/>
</dbReference>
<comment type="cofactor">
    <cofactor evidence="1">
        <name>Zn(2+)</name>
        <dbReference type="ChEBI" id="CHEBI:29105"/>
    </cofactor>
</comment>
<protein>
    <recommendedName>
        <fullName evidence="7">Insulinase (Peptidase family M16) family protein</fullName>
    </recommendedName>
</protein>
<evidence type="ECO:0000259" key="3">
    <source>
        <dbReference type="Pfam" id="PF16187"/>
    </source>
</evidence>